<dbReference type="UniPathway" id="UPA00124"/>
<dbReference type="Pfam" id="PF04321">
    <property type="entry name" value="RmlD_sub_bind"/>
    <property type="match status" value="1"/>
</dbReference>
<evidence type="ECO:0000259" key="3">
    <source>
        <dbReference type="Pfam" id="PF04321"/>
    </source>
</evidence>
<dbReference type="EMBL" id="LHUR01000032">
    <property type="protein sequence ID" value="KOA18857.1"/>
    <property type="molecule type" value="Genomic_DNA"/>
</dbReference>
<comment type="pathway">
    <text evidence="2">Carbohydrate biosynthesis; dTDP-L-rhamnose biosynthesis.</text>
</comment>
<dbReference type="PANTHER" id="PTHR10491">
    <property type="entry name" value="DTDP-4-DEHYDRORHAMNOSE REDUCTASE"/>
    <property type="match status" value="1"/>
</dbReference>
<evidence type="ECO:0000256" key="2">
    <source>
        <dbReference type="RuleBase" id="RU364082"/>
    </source>
</evidence>
<evidence type="ECO:0000313" key="4">
    <source>
        <dbReference type="EMBL" id="KOA18857.1"/>
    </source>
</evidence>
<name>A0A0L6Z7B1_9CLOT</name>
<comment type="similarity">
    <text evidence="1 2">Belongs to the dTDP-4-dehydrorhamnose reductase family.</text>
</comment>
<reference evidence="5" key="1">
    <citation type="submission" date="2015-08" db="EMBL/GenBank/DDBJ databases">
        <title>Genome sequence of the strict anaerobe Clostridium homopropionicum LuHBu1 (DSM 5847T).</title>
        <authorList>
            <person name="Poehlein A."/>
            <person name="Beck M."/>
            <person name="Schiel-Bengelsdorf B."/>
            <person name="Bengelsdorf F.R."/>
            <person name="Daniel R."/>
            <person name="Duerre P."/>
        </authorList>
    </citation>
    <scope>NUCLEOTIDE SEQUENCE [LARGE SCALE GENOMIC DNA]</scope>
    <source>
        <strain evidence="5">DSM 5847</strain>
    </source>
</reference>
<dbReference type="PANTHER" id="PTHR10491:SF4">
    <property type="entry name" value="METHIONINE ADENOSYLTRANSFERASE 2 SUBUNIT BETA"/>
    <property type="match status" value="1"/>
</dbReference>
<dbReference type="SUPFAM" id="SSF51735">
    <property type="entry name" value="NAD(P)-binding Rossmann-fold domains"/>
    <property type="match status" value="1"/>
</dbReference>
<dbReference type="RefSeq" id="WP_052222278.1">
    <property type="nucleotide sequence ID" value="NZ_LHUR01000032.1"/>
</dbReference>
<dbReference type="InterPro" id="IPR005913">
    <property type="entry name" value="dTDP_dehydrorham_reduct"/>
</dbReference>
<dbReference type="Proteomes" id="UP000037043">
    <property type="component" value="Unassembled WGS sequence"/>
</dbReference>
<feature type="domain" description="RmlD-like substrate binding" evidence="3">
    <location>
        <begin position="1"/>
        <end position="272"/>
    </location>
</feature>
<dbReference type="InterPro" id="IPR029903">
    <property type="entry name" value="RmlD-like-bd"/>
</dbReference>
<dbReference type="GO" id="GO:0008831">
    <property type="term" value="F:dTDP-4-dehydrorhamnose reductase activity"/>
    <property type="evidence" value="ECO:0007669"/>
    <property type="project" value="UniProtKB-EC"/>
</dbReference>
<comment type="function">
    <text evidence="2">Catalyzes the reduction of dTDP-6-deoxy-L-lyxo-4-hexulose to yield dTDP-L-rhamnose.</text>
</comment>
<sequence length="276" mass="31507">MKILILGASGFLGGKVHHRLSENPNFKAVGTCFKSCKNNELIKINIKNENEIEEVFNENKADVVVWCILDMNNEKELINIGLRNVMKNLNDNTKLIYISTDAFIEGKGNYSEEVSLKYYPCSNPLSWYINAKIEGEKVVKSHKNHVIIRTGPLYGKDVEGNWDKRVTSLIEALSENRTISRSGNLYKTFVYIDNLADLIYEMIEMDFNGIIHVGPEEKESYYTFNRKMAGKLGLDENLIVEDIISNDNAIENGIPLDTSMNTSKCRRIFKTEFKCL</sequence>
<keyword evidence="2" id="KW-0560">Oxidoreductase</keyword>
<organism evidence="4 5">
    <name type="scientific">Clostridium homopropionicum DSM 5847</name>
    <dbReference type="NCBI Taxonomy" id="1121318"/>
    <lineage>
        <taxon>Bacteria</taxon>
        <taxon>Bacillati</taxon>
        <taxon>Bacillota</taxon>
        <taxon>Clostridia</taxon>
        <taxon>Eubacteriales</taxon>
        <taxon>Clostridiaceae</taxon>
        <taxon>Clostridium</taxon>
    </lineage>
</organism>
<comment type="caution">
    <text evidence="4">The sequence shown here is derived from an EMBL/GenBank/DDBJ whole genome shotgun (WGS) entry which is preliminary data.</text>
</comment>
<evidence type="ECO:0000313" key="5">
    <source>
        <dbReference type="Proteomes" id="UP000037043"/>
    </source>
</evidence>
<keyword evidence="2" id="KW-0521">NADP</keyword>
<keyword evidence="5" id="KW-1185">Reference proteome</keyword>
<accession>A0A0L6Z7B1</accession>
<dbReference type="Gene3D" id="3.90.25.10">
    <property type="entry name" value="UDP-galactose 4-epimerase, domain 1"/>
    <property type="match status" value="1"/>
</dbReference>
<dbReference type="EC" id="1.1.1.133" evidence="2"/>
<protein>
    <recommendedName>
        <fullName evidence="2">dTDP-4-dehydrorhamnose reductase</fullName>
        <ecNumber evidence="2">1.1.1.133</ecNumber>
    </recommendedName>
</protein>
<proteinExistence type="inferred from homology"/>
<dbReference type="AlphaFoldDB" id="A0A0L6Z7B1"/>
<dbReference type="PATRIC" id="fig|1121318.3.peg.2808"/>
<dbReference type="InterPro" id="IPR036291">
    <property type="entry name" value="NAD(P)-bd_dom_sf"/>
</dbReference>
<dbReference type="STRING" id="36844.SAMN04488501_12244"/>
<dbReference type="Gene3D" id="3.40.50.720">
    <property type="entry name" value="NAD(P)-binding Rossmann-like Domain"/>
    <property type="match status" value="1"/>
</dbReference>
<dbReference type="GO" id="GO:0019305">
    <property type="term" value="P:dTDP-rhamnose biosynthetic process"/>
    <property type="evidence" value="ECO:0007669"/>
    <property type="project" value="UniProtKB-UniPathway"/>
</dbReference>
<gene>
    <name evidence="4" type="ORF">CLHOM_27960</name>
</gene>
<evidence type="ECO:0000256" key="1">
    <source>
        <dbReference type="ARBA" id="ARBA00010944"/>
    </source>
</evidence>